<dbReference type="RefSeq" id="WP_145766600.1">
    <property type="nucleotide sequence ID" value="NZ_CP109114.1"/>
</dbReference>
<evidence type="ECO:0000313" key="2">
    <source>
        <dbReference type="EMBL" id="WSC12223.1"/>
    </source>
</evidence>
<dbReference type="CDD" id="cd04647">
    <property type="entry name" value="LbH_MAT_like"/>
    <property type="match status" value="1"/>
</dbReference>
<dbReference type="Proteomes" id="UP000318186">
    <property type="component" value="Unassembled WGS sequence"/>
</dbReference>
<dbReference type="OrthoDB" id="2643438at2"/>
<dbReference type="PANTHER" id="PTHR23416:SF78">
    <property type="entry name" value="LIPOPOLYSACCHARIDE BIOSYNTHESIS O-ACETYL TRANSFERASE WBBJ-RELATED"/>
    <property type="match status" value="1"/>
</dbReference>
<dbReference type="Gene3D" id="2.160.10.10">
    <property type="entry name" value="Hexapeptide repeat proteins"/>
    <property type="match status" value="1"/>
</dbReference>
<dbReference type="AlphaFoldDB" id="A0A561V5P0"/>
<evidence type="ECO:0000313" key="4">
    <source>
        <dbReference type="Proteomes" id="UP001330827"/>
    </source>
</evidence>
<dbReference type="EMBL" id="CP109114">
    <property type="protein sequence ID" value="WSC12223.1"/>
    <property type="molecule type" value="Genomic_DNA"/>
</dbReference>
<reference evidence="2 4" key="2">
    <citation type="submission" date="2022-10" db="EMBL/GenBank/DDBJ databases">
        <title>The complete genomes of actinobacterial strains from the NBC collection.</title>
        <authorList>
            <person name="Joergensen T.S."/>
            <person name="Alvarez Arevalo M."/>
            <person name="Sterndorff E.B."/>
            <person name="Faurdal D."/>
            <person name="Vuksanovic O."/>
            <person name="Mourched A.-S."/>
            <person name="Charusanti P."/>
            <person name="Shaw S."/>
            <person name="Blin K."/>
            <person name="Weber T."/>
        </authorList>
    </citation>
    <scope>NUCLEOTIDE SEQUENCE [LARGE SCALE GENOMIC DNA]</scope>
    <source>
        <strain evidence="2 4">NBC 01769</strain>
    </source>
</reference>
<keyword evidence="4" id="KW-1185">Reference proteome</keyword>
<gene>
    <name evidence="1" type="ORF">FHX80_115414</name>
    <name evidence="2" type="ORF">OIE64_04775</name>
</gene>
<organism evidence="1 3">
    <name type="scientific">Streptomyces brevispora</name>
    <dbReference type="NCBI Taxonomy" id="887462"/>
    <lineage>
        <taxon>Bacteria</taxon>
        <taxon>Bacillati</taxon>
        <taxon>Actinomycetota</taxon>
        <taxon>Actinomycetes</taxon>
        <taxon>Kitasatosporales</taxon>
        <taxon>Streptomycetaceae</taxon>
        <taxon>Streptomyces</taxon>
    </lineage>
</organism>
<dbReference type="EMBL" id="VIWW01000001">
    <property type="protein sequence ID" value="TWG06915.1"/>
    <property type="molecule type" value="Genomic_DNA"/>
</dbReference>
<dbReference type="InterPro" id="IPR001451">
    <property type="entry name" value="Hexapep"/>
</dbReference>
<dbReference type="InterPro" id="IPR011004">
    <property type="entry name" value="Trimer_LpxA-like_sf"/>
</dbReference>
<accession>A0A561V5P0</accession>
<proteinExistence type="predicted"/>
<name>A0A561V5P0_9ACTN</name>
<dbReference type="InterPro" id="IPR051159">
    <property type="entry name" value="Hexapeptide_acetyltransf"/>
</dbReference>
<dbReference type="PANTHER" id="PTHR23416">
    <property type="entry name" value="SIALIC ACID SYNTHASE-RELATED"/>
    <property type="match status" value="1"/>
</dbReference>
<reference evidence="1 3" key="1">
    <citation type="submission" date="2019-06" db="EMBL/GenBank/DDBJ databases">
        <title>Sequencing the genomes of 1000 actinobacteria strains.</title>
        <authorList>
            <person name="Klenk H.-P."/>
        </authorList>
    </citation>
    <scope>NUCLEOTIDE SEQUENCE [LARGE SCALE GENOMIC DNA]</scope>
    <source>
        <strain evidence="1 3">DSM 42059</strain>
    </source>
</reference>
<dbReference type="Proteomes" id="UP001330827">
    <property type="component" value="Chromosome"/>
</dbReference>
<dbReference type="Pfam" id="PF00132">
    <property type="entry name" value="Hexapep"/>
    <property type="match status" value="1"/>
</dbReference>
<protein>
    <submittedName>
        <fullName evidence="1">Acetyltransferase-like isoleucine patch superfamily enzyme</fullName>
    </submittedName>
</protein>
<evidence type="ECO:0000313" key="3">
    <source>
        <dbReference type="Proteomes" id="UP000318186"/>
    </source>
</evidence>
<dbReference type="SUPFAM" id="SSF51161">
    <property type="entry name" value="Trimeric LpxA-like enzymes"/>
    <property type="match status" value="1"/>
</dbReference>
<sequence>MSGLDAGIRKAAEYAASRIKRTEYRLDPDLPVASVVGISGRRSLGILRGLVRGVGLRKSLWSALCVGRGVSFRNRRLIKVGKGVTAGRGAVLDGLSRRGLVLGDNVTIGPYSIIETSGIITNLGEGCVMGARSAIGSHSFIGAAGGVWIGEDVIMGNRVSFHSENHVFKDTSRPIRDQGLTREGITIDDDCWVGANVTFLDGARVGRGCVIAAGSVVRGEIPPMSVIAGVPAKVMKMREKGGTL</sequence>
<keyword evidence="1" id="KW-0808">Transferase</keyword>
<evidence type="ECO:0000313" key="1">
    <source>
        <dbReference type="EMBL" id="TWG06915.1"/>
    </source>
</evidence>
<dbReference type="GO" id="GO:0016740">
    <property type="term" value="F:transferase activity"/>
    <property type="evidence" value="ECO:0007669"/>
    <property type="project" value="UniProtKB-KW"/>
</dbReference>